<comment type="pathway">
    <text evidence="2 14">Protein modification; protein glycosylation.</text>
</comment>
<reference evidence="17 18" key="1">
    <citation type="journal article" date="2016" name="Genome Biol. Evol.">
        <title>Divergent and convergent evolution of fungal pathogenicity.</title>
        <authorList>
            <person name="Shang Y."/>
            <person name="Xiao G."/>
            <person name="Zheng P."/>
            <person name="Cen K."/>
            <person name="Zhan S."/>
            <person name="Wang C."/>
        </authorList>
    </citation>
    <scope>NUCLEOTIDE SEQUENCE [LARGE SCALE GENOMIC DNA]</scope>
    <source>
        <strain evidence="17 18">ARSEF 7405</strain>
    </source>
</reference>
<dbReference type="AlphaFoldDB" id="A0A162IQZ8"/>
<evidence type="ECO:0000256" key="11">
    <source>
        <dbReference type="ARBA" id="ARBA00023136"/>
    </source>
</evidence>
<evidence type="ECO:0000256" key="10">
    <source>
        <dbReference type="ARBA" id="ARBA00022989"/>
    </source>
</evidence>
<evidence type="ECO:0000256" key="14">
    <source>
        <dbReference type="RuleBase" id="RU367051"/>
    </source>
</evidence>
<evidence type="ECO:0000259" key="16">
    <source>
        <dbReference type="Pfam" id="PF15924"/>
    </source>
</evidence>
<dbReference type="OrthoDB" id="2276068at2759"/>
<comment type="function">
    <text evidence="13 14">GDP-Man:Man(3)GlcNAc(2)-PP-Dol alpha-1,2-mannosyltransferase that operates in the biosynthetic pathway of dolichol-linked oligosaccharides, the glycan precursors employed in protein asparagine (N)-glycosylation. The assembly of dolichol-linked oligosaccharides begins on the cytosolic side of the endoplasmic reticulum membrane and finishes in its lumen. The sequential addition of sugars to dolichol pyrophosphate produces dolichol-linked oligosaccharides containing fourteen sugars, including two GlcNAcs, nine mannoses and three glucoses. Once assembled, the oligosaccharide is transferred from the lipid to nascent proteins by oligosaccharyltransferases. Catalyzes, on the cytoplasmic face of the endoplasmic reticulum, the addition of the fourth and fifth mannose residues to the dolichol-linked oligosaccharide chain, to produce Man(5)GlcNAc(2)-PP-dolichol core oligosaccharide.</text>
</comment>
<keyword evidence="18" id="KW-1185">Reference proteome</keyword>
<organism evidence="17 18">
    <name type="scientific">Ascosphaera apis ARSEF 7405</name>
    <dbReference type="NCBI Taxonomy" id="392613"/>
    <lineage>
        <taxon>Eukaryota</taxon>
        <taxon>Fungi</taxon>
        <taxon>Dikarya</taxon>
        <taxon>Ascomycota</taxon>
        <taxon>Pezizomycotina</taxon>
        <taxon>Eurotiomycetes</taxon>
        <taxon>Eurotiomycetidae</taxon>
        <taxon>Onygenales</taxon>
        <taxon>Ascosphaeraceae</taxon>
        <taxon>Ascosphaera</taxon>
    </lineage>
</organism>
<comment type="similarity">
    <text evidence="3 14">Belongs to the glycosyltransferase group 1 family. Glycosyltransferase 4 subfamily.</text>
</comment>
<keyword evidence="6 14" id="KW-0328">Glycosyltransferase</keyword>
<evidence type="ECO:0000256" key="8">
    <source>
        <dbReference type="ARBA" id="ARBA00022692"/>
    </source>
</evidence>
<keyword evidence="11" id="KW-0472">Membrane</keyword>
<keyword evidence="8" id="KW-0812">Transmembrane</keyword>
<comment type="catalytic activity">
    <reaction evidence="12 14">
        <text>an alpha-D-Man-(1-&gt;3)-[alpha-D-Man-(1-&gt;6)]-beta-D-Man-(1-&gt;4)-beta-D-GlcNAc-(1-&gt;4)-alpha-D-GlcNAc-diphospho-di-trans,poly-cis-dolichol + 2 GDP-alpha-D-mannose = an alpha-D-Man-(1-&gt;2)-alpha-D-Man-(1-&gt;2)-alpha-D-Man-(1-&gt;3)-[alpha-D-Man-(1-&gt;6)]-beta-D-Man-(1-&gt;4)-beta-D-GlcNAc-(1-&gt;4)-alpha-D-GlcNAc-diphospho-di-trans,poly-cis-dolichol + 2 GDP + 2 H(+)</text>
        <dbReference type="Rhea" id="RHEA:29523"/>
        <dbReference type="Rhea" id="RHEA-COMP:19515"/>
        <dbReference type="Rhea" id="RHEA-COMP:19516"/>
        <dbReference type="ChEBI" id="CHEBI:15378"/>
        <dbReference type="ChEBI" id="CHEBI:57527"/>
        <dbReference type="ChEBI" id="CHEBI:58189"/>
        <dbReference type="ChEBI" id="CHEBI:132511"/>
        <dbReference type="ChEBI" id="CHEBI:132515"/>
        <dbReference type="EC" id="2.4.1.131"/>
    </reaction>
    <physiologicalReaction direction="left-to-right" evidence="12 14">
        <dbReference type="Rhea" id="RHEA:29524"/>
    </physiologicalReaction>
</comment>
<evidence type="ECO:0000256" key="13">
    <source>
        <dbReference type="ARBA" id="ARBA00056799"/>
    </source>
</evidence>
<evidence type="ECO:0000256" key="9">
    <source>
        <dbReference type="ARBA" id="ARBA00022824"/>
    </source>
</evidence>
<dbReference type="EMBL" id="AZGZ01000002">
    <property type="protein sequence ID" value="KZZ96983.1"/>
    <property type="molecule type" value="Genomic_DNA"/>
</dbReference>
<gene>
    <name evidence="17" type="ORF">AAP_00626</name>
</gene>
<proteinExistence type="inferred from homology"/>
<name>A0A162IQZ8_9EURO</name>
<dbReference type="CDD" id="cd03806">
    <property type="entry name" value="GT4_ALG11-like"/>
    <property type="match status" value="1"/>
</dbReference>
<dbReference type="VEuPathDB" id="FungiDB:AAP_00626"/>
<evidence type="ECO:0000256" key="2">
    <source>
        <dbReference type="ARBA" id="ARBA00004922"/>
    </source>
</evidence>
<dbReference type="PANTHER" id="PTHR45919">
    <property type="entry name" value="GDP-MAN:MAN(3)GLCNAC(2)-PP-DOL ALPHA-1,2-MANNOSYLTRANSFERASE"/>
    <property type="match status" value="1"/>
</dbReference>
<dbReference type="Gene3D" id="3.40.50.2000">
    <property type="entry name" value="Glycogen Phosphorylase B"/>
    <property type="match status" value="1"/>
</dbReference>
<dbReference type="InterPro" id="IPR031814">
    <property type="entry name" value="ALG11_N"/>
</dbReference>
<evidence type="ECO:0000256" key="12">
    <source>
        <dbReference type="ARBA" id="ARBA00045065"/>
    </source>
</evidence>
<evidence type="ECO:0000313" key="18">
    <source>
        <dbReference type="Proteomes" id="UP000242877"/>
    </source>
</evidence>
<dbReference type="GO" id="GO:0006488">
    <property type="term" value="P:dolichol-linked oligosaccharide biosynthetic process"/>
    <property type="evidence" value="ECO:0007669"/>
    <property type="project" value="EnsemblFungi"/>
</dbReference>
<evidence type="ECO:0000256" key="7">
    <source>
        <dbReference type="ARBA" id="ARBA00022679"/>
    </source>
</evidence>
<dbReference type="EC" id="2.4.1.131" evidence="4 14"/>
<dbReference type="UniPathway" id="UPA00378"/>
<evidence type="ECO:0000256" key="5">
    <source>
        <dbReference type="ARBA" id="ARBA00022018"/>
    </source>
</evidence>
<feature type="domain" description="ALG11 mannosyltransferase N-terminal" evidence="16">
    <location>
        <begin position="78"/>
        <end position="285"/>
    </location>
</feature>
<evidence type="ECO:0000256" key="1">
    <source>
        <dbReference type="ARBA" id="ARBA00004389"/>
    </source>
</evidence>
<dbReference type="Pfam" id="PF15924">
    <property type="entry name" value="ALG11_N"/>
    <property type="match status" value="1"/>
</dbReference>
<evidence type="ECO:0000259" key="15">
    <source>
        <dbReference type="Pfam" id="PF00534"/>
    </source>
</evidence>
<comment type="subcellular location">
    <subcellularLocation>
        <location evidence="1">Endoplasmic reticulum membrane</location>
        <topology evidence="1">Single-pass membrane protein</topology>
    </subcellularLocation>
</comment>
<dbReference type="Pfam" id="PF00534">
    <property type="entry name" value="Glycos_transf_1"/>
    <property type="match status" value="1"/>
</dbReference>
<dbReference type="FunFam" id="3.40.50.2000:FF:000168">
    <property type="entry name" value="Alpha-1,2-mannosyltransferase (Alg11), putative"/>
    <property type="match status" value="1"/>
</dbReference>
<dbReference type="InterPro" id="IPR001296">
    <property type="entry name" value="Glyco_trans_1"/>
</dbReference>
<keyword evidence="9 14" id="KW-0256">Endoplasmic reticulum</keyword>
<evidence type="ECO:0000313" key="17">
    <source>
        <dbReference type="EMBL" id="KZZ96983.1"/>
    </source>
</evidence>
<keyword evidence="10" id="KW-1133">Transmembrane helix</keyword>
<sequence>MLFVALVTAASVLAVLALRPKLIAILLSPFFRAAGWHLRNKTTLQRQRLRKQVRLDEDIYNAEGNLKPTNHYGDGWNGIVGFFHPFCNAGGGGERVLWAAVKATQDRWPNAICAIYTGDVEVDKKTILSKVETRFNIKLHAPTIAIVYLSKRKYVMSNMYPYFTLLGQSIGSMILAIDAFSRLVPDIFVDTMGYSFALALSHLLFPNVPTGAYVHFPTISTDMLDSLDDTTSTKGVNAGMGKGFKGTLKRYYWIIFARLYSWTGGQIDVLTCNSSWTAAHLKSIWIPSRKHQAYPECDILFPPIAVNELINSIEITPAAERNIRRPLLLYIAQFRPEKNHKLIIRAFASFLKEWRNNKPNISEADLPRLVLIGTVRHNSSDETHIYQLRLLAHDLGIKDNTDFVCDAPWPTVLDYLRRASIGVNGMWNEHFGMSVVEYQAAGLISVTHDSGGPKNDIVVDLGDGPTGYRATTVEEFAAAYETALSLPETEKLAMRIRARQSSRRFTEEVFCEKWVVEMEKLVSLQRKRTR</sequence>
<keyword evidence="7 14" id="KW-0808">Transferase</keyword>
<dbReference type="InterPro" id="IPR038013">
    <property type="entry name" value="ALG11"/>
</dbReference>
<dbReference type="GO" id="GO:0004377">
    <property type="term" value="F:GDP-Man:Man(3)GlcNAc(2)-PP-Dol alpha-1,2-mannosyltransferase activity"/>
    <property type="evidence" value="ECO:0007669"/>
    <property type="project" value="UniProtKB-UniRule"/>
</dbReference>
<dbReference type="Proteomes" id="UP000242877">
    <property type="component" value="Unassembled WGS sequence"/>
</dbReference>
<dbReference type="SUPFAM" id="SSF53756">
    <property type="entry name" value="UDP-Glycosyltransferase/glycogen phosphorylase"/>
    <property type="match status" value="1"/>
</dbReference>
<dbReference type="GO" id="GO:0005789">
    <property type="term" value="C:endoplasmic reticulum membrane"/>
    <property type="evidence" value="ECO:0007669"/>
    <property type="project" value="UniProtKB-SubCell"/>
</dbReference>
<comment type="caution">
    <text evidence="17">The sequence shown here is derived from an EMBL/GenBank/DDBJ whole genome shotgun (WGS) entry which is preliminary data.</text>
</comment>
<feature type="domain" description="Glycosyl transferase family 1" evidence="15">
    <location>
        <begin position="322"/>
        <end position="490"/>
    </location>
</feature>
<dbReference type="PANTHER" id="PTHR45919:SF1">
    <property type="entry name" value="GDP-MAN:MAN(3)GLCNAC(2)-PP-DOL ALPHA-1,2-MANNOSYLTRANSFERASE"/>
    <property type="match status" value="1"/>
</dbReference>
<evidence type="ECO:0000256" key="4">
    <source>
        <dbReference type="ARBA" id="ARBA00012645"/>
    </source>
</evidence>
<evidence type="ECO:0000256" key="3">
    <source>
        <dbReference type="ARBA" id="ARBA00009481"/>
    </source>
</evidence>
<evidence type="ECO:0000256" key="6">
    <source>
        <dbReference type="ARBA" id="ARBA00022676"/>
    </source>
</evidence>
<accession>A0A162IQZ8</accession>
<protein>
    <recommendedName>
        <fullName evidence="5 14">GDP-Man:Man(3)GlcNAc(2)-PP-Dol alpha-1,2-mannosyltransferase</fullName>
        <ecNumber evidence="4 14">2.4.1.131</ecNumber>
    </recommendedName>
</protein>